<evidence type="ECO:0000256" key="1">
    <source>
        <dbReference type="SAM" id="MobiDB-lite"/>
    </source>
</evidence>
<dbReference type="EMBL" id="VSSQ01060923">
    <property type="protein sequence ID" value="MPN14323.1"/>
    <property type="molecule type" value="Genomic_DNA"/>
</dbReference>
<name>A0A645FQ71_9ZZZZ</name>
<reference evidence="2" key="1">
    <citation type="submission" date="2019-08" db="EMBL/GenBank/DDBJ databases">
        <authorList>
            <person name="Kucharzyk K."/>
            <person name="Murdoch R.W."/>
            <person name="Higgins S."/>
            <person name="Loffler F."/>
        </authorList>
    </citation>
    <scope>NUCLEOTIDE SEQUENCE</scope>
</reference>
<feature type="compositionally biased region" description="Basic and acidic residues" evidence="1">
    <location>
        <begin position="78"/>
        <end position="87"/>
    </location>
</feature>
<evidence type="ECO:0000313" key="2">
    <source>
        <dbReference type="EMBL" id="MPN14323.1"/>
    </source>
</evidence>
<dbReference type="AlphaFoldDB" id="A0A645FQ71"/>
<proteinExistence type="predicted"/>
<comment type="caution">
    <text evidence="2">The sequence shown here is derived from an EMBL/GenBank/DDBJ whole genome shotgun (WGS) entry which is preliminary data.</text>
</comment>
<sequence>MVDAYRNRTGFDHPAVHLEEILLGRLEAHERRRDHEQINSGSGEITDVFNHPLGRIVGDLERGRHASGIGRDGCPGELEEHPPREQRPLSGGAADEYAADAETVVMVGQFVDRLKVELSMPVERRRGRRPDGAHKRFIPHKTAHFKIFNSRSAWVKSSISASLRLRYGARRRRLPKPKSSSVALIPASNPPGCLTSKSK</sequence>
<gene>
    <name evidence="2" type="ORF">SDC9_161649</name>
</gene>
<feature type="region of interest" description="Disordered" evidence="1">
    <location>
        <begin position="170"/>
        <end position="199"/>
    </location>
</feature>
<protein>
    <submittedName>
        <fullName evidence="2">Uncharacterized protein</fullName>
    </submittedName>
</protein>
<feature type="region of interest" description="Disordered" evidence="1">
    <location>
        <begin position="64"/>
        <end position="91"/>
    </location>
</feature>
<accession>A0A645FQ71</accession>
<organism evidence="2">
    <name type="scientific">bioreactor metagenome</name>
    <dbReference type="NCBI Taxonomy" id="1076179"/>
    <lineage>
        <taxon>unclassified sequences</taxon>
        <taxon>metagenomes</taxon>
        <taxon>ecological metagenomes</taxon>
    </lineage>
</organism>